<keyword evidence="2" id="KW-1185">Reference proteome</keyword>
<protein>
    <submittedName>
        <fullName evidence="1">Uncharacterized protein</fullName>
    </submittedName>
</protein>
<dbReference type="Proteomes" id="UP000660675">
    <property type="component" value="Unassembled WGS sequence"/>
</dbReference>
<reference evidence="2" key="1">
    <citation type="journal article" date="2019" name="Int. J. Syst. Evol. Microbiol.">
        <title>The Global Catalogue of Microorganisms (GCM) 10K type strain sequencing project: providing services to taxonomists for standard genome sequencing and annotation.</title>
        <authorList>
            <consortium name="The Broad Institute Genomics Platform"/>
            <consortium name="The Broad Institute Genome Sequencing Center for Infectious Disease"/>
            <person name="Wu L."/>
            <person name="Ma J."/>
        </authorList>
    </citation>
    <scope>NUCLEOTIDE SEQUENCE [LARGE SCALE GENOMIC DNA]</scope>
    <source>
        <strain evidence="2">JCM 4376</strain>
    </source>
</reference>
<gene>
    <name evidence="1" type="ORF">GCM10015535_40080</name>
</gene>
<comment type="caution">
    <text evidence="1">The sequence shown here is derived from an EMBL/GenBank/DDBJ whole genome shotgun (WGS) entry which is preliminary data.</text>
</comment>
<dbReference type="EMBL" id="BMTF01000013">
    <property type="protein sequence ID" value="GGV88566.1"/>
    <property type="molecule type" value="Genomic_DNA"/>
</dbReference>
<evidence type="ECO:0000313" key="1">
    <source>
        <dbReference type="EMBL" id="GGV88566.1"/>
    </source>
</evidence>
<accession>A0ABQ2W3Y7</accession>
<evidence type="ECO:0000313" key="2">
    <source>
        <dbReference type="Proteomes" id="UP000660675"/>
    </source>
</evidence>
<sequence length="68" mass="7046">MKARAPGVASSLRYGLVDARRAGAVRGAMTSRSPETASMGPVAGVLSYGMDQASGRRVSGVQHLLRTD</sequence>
<proteinExistence type="predicted"/>
<organism evidence="1 2">
    <name type="scientific">Streptomyces gelaticus</name>
    <dbReference type="NCBI Taxonomy" id="285446"/>
    <lineage>
        <taxon>Bacteria</taxon>
        <taxon>Bacillati</taxon>
        <taxon>Actinomycetota</taxon>
        <taxon>Actinomycetes</taxon>
        <taxon>Kitasatosporales</taxon>
        <taxon>Streptomycetaceae</taxon>
        <taxon>Streptomyces</taxon>
    </lineage>
</organism>
<name>A0ABQ2W3Y7_9ACTN</name>